<name>A0ABT7BGJ4_9CYAN</name>
<feature type="repeat" description="TPR" evidence="1">
    <location>
        <begin position="76"/>
        <end position="109"/>
    </location>
</feature>
<dbReference type="InterPro" id="IPR019734">
    <property type="entry name" value="TPR_rpt"/>
</dbReference>
<accession>A0ABT7BGJ4</accession>
<dbReference type="PANTHER" id="PTHR21405">
    <property type="entry name" value="CDNA SEQUENCE BC021608"/>
    <property type="match status" value="1"/>
</dbReference>
<dbReference type="SUPFAM" id="SSF48452">
    <property type="entry name" value="TPR-like"/>
    <property type="match status" value="1"/>
</dbReference>
<keyword evidence="1" id="KW-0802">TPR repeat</keyword>
<dbReference type="EMBL" id="JAQPOK010000041">
    <property type="protein sequence ID" value="MDJ1178304.1"/>
    <property type="molecule type" value="Genomic_DNA"/>
</dbReference>
<dbReference type="SMART" id="SM00028">
    <property type="entry name" value="TPR"/>
    <property type="match status" value="2"/>
</dbReference>
<dbReference type="PANTHER" id="PTHR21405:SF0">
    <property type="entry name" value="TETRATRICOPEPTIDE REPEAT PROTEIN 36"/>
    <property type="match status" value="1"/>
</dbReference>
<evidence type="ECO:0000313" key="2">
    <source>
        <dbReference type="EMBL" id="MDJ1178304.1"/>
    </source>
</evidence>
<comment type="caution">
    <text evidence="2">The sequence shown here is derived from an EMBL/GenBank/DDBJ whole genome shotgun (WGS) entry which is preliminary data.</text>
</comment>
<dbReference type="PROSITE" id="PS50005">
    <property type="entry name" value="TPR"/>
    <property type="match status" value="1"/>
</dbReference>
<proteinExistence type="predicted"/>
<evidence type="ECO:0000256" key="1">
    <source>
        <dbReference type="PROSITE-ProRule" id="PRU00339"/>
    </source>
</evidence>
<reference evidence="2 3" key="1">
    <citation type="submission" date="2023-01" db="EMBL/GenBank/DDBJ databases">
        <title>Novel diversity within Roseofilum (Cyanobacteria; Desertifilaceae) from marine benthic mats with descriptions of four novel species.</title>
        <authorList>
            <person name="Wang Y."/>
            <person name="Berthold D.E."/>
            <person name="Hu J."/>
            <person name="Lefler F.W."/>
            <person name="Laughinghouse H.D. IV."/>
        </authorList>
    </citation>
    <scope>NUCLEOTIDE SEQUENCE [LARGE SCALE GENOMIC DNA]</scope>
    <source>
        <strain evidence="2 3">BLCC-M91</strain>
    </source>
</reference>
<evidence type="ECO:0000313" key="3">
    <source>
        <dbReference type="Proteomes" id="UP001231370"/>
    </source>
</evidence>
<keyword evidence="3" id="KW-1185">Reference proteome</keyword>
<protein>
    <recommendedName>
        <fullName evidence="4">Tetratricopeptide repeat protein</fullName>
    </recommendedName>
</protein>
<dbReference type="Gene3D" id="1.25.40.10">
    <property type="entry name" value="Tetratricopeptide repeat domain"/>
    <property type="match status" value="1"/>
</dbReference>
<dbReference type="RefSeq" id="WP_283761627.1">
    <property type="nucleotide sequence ID" value="NZ_JAQPOK010000041.1"/>
</dbReference>
<sequence length="159" mass="17299">MFNFLRFPKILPMLAGAIALFSVTGIVPEVVRADSSLATGNYRIAQSSIEGLEGLGAIEGVEALQQVMEKMLKTLAETSYAQGETALEEQDFQQAMNHFNEAIERYSEYAEAYVGRGAARAQLGDQSGAVSDLQTAASLFQKQGNTEAYQQIQQVLQGR</sequence>
<dbReference type="Proteomes" id="UP001231370">
    <property type="component" value="Unassembled WGS sequence"/>
</dbReference>
<dbReference type="InterPro" id="IPR011990">
    <property type="entry name" value="TPR-like_helical_dom_sf"/>
</dbReference>
<gene>
    <name evidence="2" type="ORF">PJF56_05465</name>
</gene>
<evidence type="ECO:0008006" key="4">
    <source>
        <dbReference type="Google" id="ProtNLM"/>
    </source>
</evidence>
<organism evidence="2 3">
    <name type="scientific">Roseofilum halophilum BLCC-M91</name>
    <dbReference type="NCBI Taxonomy" id="3022259"/>
    <lineage>
        <taxon>Bacteria</taxon>
        <taxon>Bacillati</taxon>
        <taxon>Cyanobacteriota</taxon>
        <taxon>Cyanophyceae</taxon>
        <taxon>Desertifilales</taxon>
        <taxon>Desertifilaceae</taxon>
        <taxon>Roseofilum</taxon>
        <taxon>Roseofilum halophilum</taxon>
    </lineage>
</organism>
<dbReference type="InterPro" id="IPR038906">
    <property type="entry name" value="TTC36"/>
</dbReference>